<keyword evidence="1 4" id="KW-0808">Transferase</keyword>
<feature type="domain" description="N-acetyltransferase" evidence="3">
    <location>
        <begin position="147"/>
        <end position="296"/>
    </location>
</feature>
<dbReference type="GO" id="GO:0016747">
    <property type="term" value="F:acyltransferase activity, transferring groups other than amino-acyl groups"/>
    <property type="evidence" value="ECO:0007669"/>
    <property type="project" value="InterPro"/>
</dbReference>
<sequence>MVTLRTVGTDEDIEQWRQVKLTLLPGERVPSVAEIRSMNRPDRLMILAEIDGVVAGHGIAARSDLAGRASIAPRVLPGFRRRGVGTALLRALVDHVGGLGYPAVAALVDEPESAGFAVRFGFVEVDRQVEQVRAVGVEPAPLPHPGFEIVSIADRPELWPQAYHQVAVEAVQDMAVTSPMQVSLDEWERDWINAPEATFVAVVDGAVIGLASLMLDEDAPDRAEQGFTACLRSWRGRGVASTLKRQTLWWAAEHGIREIYTWTQRGNDDMRRLNEHLGFTYGQVSVTFQSSLPLSV</sequence>
<dbReference type="InterPro" id="IPR000182">
    <property type="entry name" value="GNAT_dom"/>
</dbReference>
<dbReference type="PROSITE" id="PS51186">
    <property type="entry name" value="GNAT"/>
    <property type="match status" value="2"/>
</dbReference>
<dbReference type="SUPFAM" id="SSF55729">
    <property type="entry name" value="Acyl-CoA N-acyltransferases (Nat)"/>
    <property type="match status" value="2"/>
</dbReference>
<dbReference type="PANTHER" id="PTHR43877">
    <property type="entry name" value="AMINOALKYLPHOSPHONATE N-ACETYLTRANSFERASE-RELATED-RELATED"/>
    <property type="match status" value="1"/>
</dbReference>
<feature type="domain" description="N-acetyltransferase" evidence="3">
    <location>
        <begin position="2"/>
        <end position="143"/>
    </location>
</feature>
<evidence type="ECO:0000256" key="2">
    <source>
        <dbReference type="ARBA" id="ARBA00023315"/>
    </source>
</evidence>
<protein>
    <submittedName>
        <fullName evidence="4">GNAT superfamily N-acetyltransferase</fullName>
    </submittedName>
</protein>
<proteinExistence type="predicted"/>
<dbReference type="RefSeq" id="WP_312875228.1">
    <property type="nucleotide sequence ID" value="NZ_JACHMN010000002.1"/>
</dbReference>
<evidence type="ECO:0000256" key="1">
    <source>
        <dbReference type="ARBA" id="ARBA00022679"/>
    </source>
</evidence>
<dbReference type="InterPro" id="IPR016181">
    <property type="entry name" value="Acyl_CoA_acyltransferase"/>
</dbReference>
<keyword evidence="2" id="KW-0012">Acyltransferase</keyword>
<evidence type="ECO:0000313" key="4">
    <source>
        <dbReference type="EMBL" id="MBB5869880.1"/>
    </source>
</evidence>
<evidence type="ECO:0000313" key="5">
    <source>
        <dbReference type="Proteomes" id="UP000587527"/>
    </source>
</evidence>
<dbReference type="Gene3D" id="3.40.630.30">
    <property type="match status" value="1"/>
</dbReference>
<evidence type="ECO:0000259" key="3">
    <source>
        <dbReference type="PROSITE" id="PS51186"/>
    </source>
</evidence>
<organism evidence="4 5">
    <name type="scientific">Allocatelliglobosispora scoriae</name>
    <dbReference type="NCBI Taxonomy" id="643052"/>
    <lineage>
        <taxon>Bacteria</taxon>
        <taxon>Bacillati</taxon>
        <taxon>Actinomycetota</taxon>
        <taxon>Actinomycetes</taxon>
        <taxon>Micromonosporales</taxon>
        <taxon>Micromonosporaceae</taxon>
        <taxon>Allocatelliglobosispora</taxon>
    </lineage>
</organism>
<name>A0A841BSW6_9ACTN</name>
<reference evidence="4 5" key="1">
    <citation type="submission" date="2020-08" db="EMBL/GenBank/DDBJ databases">
        <title>Sequencing the genomes of 1000 actinobacteria strains.</title>
        <authorList>
            <person name="Klenk H.-P."/>
        </authorList>
    </citation>
    <scope>NUCLEOTIDE SEQUENCE [LARGE SCALE GENOMIC DNA]</scope>
    <source>
        <strain evidence="4 5">DSM 45362</strain>
    </source>
</reference>
<dbReference type="Proteomes" id="UP000587527">
    <property type="component" value="Unassembled WGS sequence"/>
</dbReference>
<dbReference type="CDD" id="cd04301">
    <property type="entry name" value="NAT_SF"/>
    <property type="match status" value="2"/>
</dbReference>
<gene>
    <name evidence="4" type="ORF">F4553_003259</name>
</gene>
<keyword evidence="5" id="KW-1185">Reference proteome</keyword>
<dbReference type="Pfam" id="PF00583">
    <property type="entry name" value="Acetyltransf_1"/>
    <property type="match status" value="2"/>
</dbReference>
<accession>A0A841BSW6</accession>
<dbReference type="InterPro" id="IPR050832">
    <property type="entry name" value="Bact_Acetyltransf"/>
</dbReference>
<dbReference type="AlphaFoldDB" id="A0A841BSW6"/>
<dbReference type="EMBL" id="JACHMN010000002">
    <property type="protein sequence ID" value="MBB5869880.1"/>
    <property type="molecule type" value="Genomic_DNA"/>
</dbReference>
<comment type="caution">
    <text evidence="4">The sequence shown here is derived from an EMBL/GenBank/DDBJ whole genome shotgun (WGS) entry which is preliminary data.</text>
</comment>